<protein>
    <recommendedName>
        <fullName evidence="3">C2H2-type domain-containing protein</fullName>
    </recommendedName>
</protein>
<dbReference type="SMART" id="SM00355">
    <property type="entry name" value="ZnF_C2H2"/>
    <property type="match status" value="3"/>
</dbReference>
<comment type="caution">
    <text evidence="4">The sequence shown here is derived from an EMBL/GenBank/DDBJ whole genome shotgun (WGS) entry which is preliminary data.</text>
</comment>
<dbReference type="EMBL" id="MU250545">
    <property type="protein sequence ID" value="KAG7443462.1"/>
    <property type="molecule type" value="Genomic_DNA"/>
</dbReference>
<dbReference type="GO" id="GO:0008270">
    <property type="term" value="F:zinc ion binding"/>
    <property type="evidence" value="ECO:0007669"/>
    <property type="project" value="UniProtKB-KW"/>
</dbReference>
<evidence type="ECO:0000313" key="4">
    <source>
        <dbReference type="EMBL" id="KAG7443462.1"/>
    </source>
</evidence>
<dbReference type="PROSITE" id="PS50157">
    <property type="entry name" value="ZINC_FINGER_C2H2_2"/>
    <property type="match status" value="1"/>
</dbReference>
<evidence type="ECO:0000256" key="2">
    <source>
        <dbReference type="SAM" id="MobiDB-lite"/>
    </source>
</evidence>
<feature type="domain" description="C2H2-type" evidence="3">
    <location>
        <begin position="41"/>
        <end position="65"/>
    </location>
</feature>
<proteinExistence type="predicted"/>
<dbReference type="InterPro" id="IPR013087">
    <property type="entry name" value="Znf_C2H2_type"/>
</dbReference>
<dbReference type="Gene3D" id="3.30.160.60">
    <property type="entry name" value="Classic Zinc Finger"/>
    <property type="match status" value="2"/>
</dbReference>
<organism evidence="4 5">
    <name type="scientific">Guyanagaster necrorhizus</name>
    <dbReference type="NCBI Taxonomy" id="856835"/>
    <lineage>
        <taxon>Eukaryota</taxon>
        <taxon>Fungi</taxon>
        <taxon>Dikarya</taxon>
        <taxon>Basidiomycota</taxon>
        <taxon>Agaricomycotina</taxon>
        <taxon>Agaricomycetes</taxon>
        <taxon>Agaricomycetidae</taxon>
        <taxon>Agaricales</taxon>
        <taxon>Marasmiineae</taxon>
        <taxon>Physalacriaceae</taxon>
        <taxon>Guyanagaster</taxon>
    </lineage>
</organism>
<evidence type="ECO:0000256" key="1">
    <source>
        <dbReference type="PROSITE-ProRule" id="PRU00042"/>
    </source>
</evidence>
<dbReference type="PROSITE" id="PS00028">
    <property type="entry name" value="ZINC_FINGER_C2H2_1"/>
    <property type="match status" value="1"/>
</dbReference>
<dbReference type="AlphaFoldDB" id="A0A9P7VMQ8"/>
<feature type="compositionally biased region" description="Pro residues" evidence="2">
    <location>
        <begin position="164"/>
        <end position="179"/>
    </location>
</feature>
<dbReference type="RefSeq" id="XP_043036962.1">
    <property type="nucleotide sequence ID" value="XM_043184361.1"/>
</dbReference>
<accession>A0A9P7VMQ8</accession>
<name>A0A9P7VMQ8_9AGAR</name>
<feature type="compositionally biased region" description="Basic residues" evidence="2">
    <location>
        <begin position="138"/>
        <end position="156"/>
    </location>
</feature>
<keyword evidence="1" id="KW-0479">Metal-binding</keyword>
<keyword evidence="1" id="KW-0862">Zinc</keyword>
<dbReference type="GeneID" id="66106658"/>
<gene>
    <name evidence="4" type="ORF">BT62DRAFT_921947</name>
</gene>
<keyword evidence="1" id="KW-0863">Zinc-finger</keyword>
<dbReference type="SUPFAM" id="SSF57667">
    <property type="entry name" value="beta-beta-alpha zinc fingers"/>
    <property type="match status" value="1"/>
</dbReference>
<dbReference type="Proteomes" id="UP000812287">
    <property type="component" value="Unassembled WGS sequence"/>
</dbReference>
<feature type="compositionally biased region" description="Low complexity" evidence="2">
    <location>
        <begin position="261"/>
        <end position="277"/>
    </location>
</feature>
<reference evidence="4" key="1">
    <citation type="submission" date="2020-11" db="EMBL/GenBank/DDBJ databases">
        <title>Adaptations for nitrogen fixation in a non-lichenized fungal sporocarp promotes dispersal by wood-feeding termites.</title>
        <authorList>
            <consortium name="DOE Joint Genome Institute"/>
            <person name="Koch R.A."/>
            <person name="Yoon G."/>
            <person name="Arayal U."/>
            <person name="Lail K."/>
            <person name="Amirebrahimi M."/>
            <person name="Labutti K."/>
            <person name="Lipzen A."/>
            <person name="Riley R."/>
            <person name="Barry K."/>
            <person name="Henrissat B."/>
            <person name="Grigoriev I.V."/>
            <person name="Herr J.R."/>
            <person name="Aime M.C."/>
        </authorList>
    </citation>
    <scope>NUCLEOTIDE SEQUENCE</scope>
    <source>
        <strain evidence="4">MCA 3950</strain>
    </source>
</reference>
<evidence type="ECO:0000313" key="5">
    <source>
        <dbReference type="Proteomes" id="UP000812287"/>
    </source>
</evidence>
<dbReference type="InterPro" id="IPR036236">
    <property type="entry name" value="Znf_C2H2_sf"/>
</dbReference>
<keyword evidence="5" id="KW-1185">Reference proteome</keyword>
<feature type="region of interest" description="Disordered" evidence="2">
    <location>
        <begin position="135"/>
        <end position="287"/>
    </location>
</feature>
<dbReference type="OrthoDB" id="654211at2759"/>
<evidence type="ECO:0000259" key="3">
    <source>
        <dbReference type="PROSITE" id="PS50157"/>
    </source>
</evidence>
<sequence>MAENIDLALVHKKDPPTFPLTPACFRIPPMARVHAKNPKVHQCTHPGCKKKFTRANDVQRHEKTHLEGNHLEIEKYPCLITEVACPFSSLQLSNLKAHIHAKHAEVEHLMCFDCRPTYRRFVDAAELAEHRQVEHPLTKIRSHRRQYKPSKPRRKVTKDIVSPPLVPLSPPDDVPPRSPPTDRFLLPPTAPPPRTSTLPISITIPPSAFHEDESQPPCDPSPPLPQWYRAPKQLQHHPKLSSLQKEARDTSGIKHTQQLPSPTLSSSTTGESSATNSRFPLPPPLPF</sequence>